<dbReference type="Proteomes" id="UP000703038">
    <property type="component" value="Unassembled WGS sequence"/>
</dbReference>
<comment type="similarity">
    <text evidence="1">Belongs to the glycosyltransferase 2 family.</text>
</comment>
<evidence type="ECO:0000313" key="3">
    <source>
        <dbReference type="EMBL" id="MBM7416301.1"/>
    </source>
</evidence>
<evidence type="ECO:0000313" key="4">
    <source>
        <dbReference type="Proteomes" id="UP000703038"/>
    </source>
</evidence>
<reference evidence="3 4" key="1">
    <citation type="submission" date="2021-01" db="EMBL/GenBank/DDBJ databases">
        <title>Genomics of switchgrass bacterial isolates.</title>
        <authorList>
            <person name="Shade A."/>
        </authorList>
    </citation>
    <scope>NUCLEOTIDE SEQUENCE [LARGE SCALE GENOMIC DNA]</scope>
    <source>
        <strain evidence="3 4">PvP111</strain>
    </source>
</reference>
<dbReference type="SUPFAM" id="SSF53448">
    <property type="entry name" value="Nucleotide-diphospho-sugar transferases"/>
    <property type="match status" value="1"/>
</dbReference>
<gene>
    <name evidence="3" type="ORF">JOE42_003034</name>
</gene>
<keyword evidence="4" id="KW-1185">Reference proteome</keyword>
<dbReference type="InterPro" id="IPR029044">
    <property type="entry name" value="Nucleotide-diphossugar_trans"/>
</dbReference>
<organism evidence="3 4">
    <name type="scientific">Rhodococcoides corynebacterioides</name>
    <dbReference type="NCBI Taxonomy" id="53972"/>
    <lineage>
        <taxon>Bacteria</taxon>
        <taxon>Bacillati</taxon>
        <taxon>Actinomycetota</taxon>
        <taxon>Actinomycetes</taxon>
        <taxon>Mycobacteriales</taxon>
        <taxon>Nocardiaceae</taxon>
        <taxon>Rhodococcoides</taxon>
    </lineage>
</organism>
<name>A0ABS2KWX5_9NOCA</name>
<dbReference type="Gene3D" id="3.90.550.10">
    <property type="entry name" value="Spore Coat Polysaccharide Biosynthesis Protein SpsA, Chain A"/>
    <property type="match status" value="1"/>
</dbReference>
<evidence type="ECO:0000256" key="2">
    <source>
        <dbReference type="SAM" id="MobiDB-lite"/>
    </source>
</evidence>
<dbReference type="EMBL" id="JAFBBK010000001">
    <property type="protein sequence ID" value="MBM7416301.1"/>
    <property type="molecule type" value="Genomic_DNA"/>
</dbReference>
<dbReference type="PANTHER" id="PTHR48090">
    <property type="entry name" value="UNDECAPRENYL-PHOSPHATE 4-DEOXY-4-FORMAMIDO-L-ARABINOSE TRANSFERASE-RELATED"/>
    <property type="match status" value="1"/>
</dbReference>
<comment type="caution">
    <text evidence="3">The sequence shown here is derived from an EMBL/GenBank/DDBJ whole genome shotgun (WGS) entry which is preliminary data.</text>
</comment>
<sequence>MTVSIQSDGVGAVPNHDVPGHGAPGSRSRVHGTSARGTDYVGVRVVYLGHRSAVVTAAMRLTLPGAEVTFVEADRLHELSVDGEAIVLMDESHDPADVPALLEAAARRSVGMVVGSRSTTGGRDGSSALRRVGTRVANALIRHTADLPLRDVTSSFRVYTGDAWRSIGGAAALRGGLLPSLVTSAHAVHHQRWIIAEVPVSTRPLSGSARPNVGALARTVVLLARRRRA</sequence>
<accession>A0ABS2KWX5</accession>
<feature type="region of interest" description="Disordered" evidence="2">
    <location>
        <begin position="1"/>
        <end position="34"/>
    </location>
</feature>
<dbReference type="RefSeq" id="WP_204869134.1">
    <property type="nucleotide sequence ID" value="NZ_JAFBBK010000001.1"/>
</dbReference>
<dbReference type="InterPro" id="IPR050256">
    <property type="entry name" value="Glycosyltransferase_2"/>
</dbReference>
<protein>
    <submittedName>
        <fullName evidence="3">Uncharacterized protein</fullName>
    </submittedName>
</protein>
<evidence type="ECO:0000256" key="1">
    <source>
        <dbReference type="ARBA" id="ARBA00006739"/>
    </source>
</evidence>
<proteinExistence type="inferred from homology"/>